<evidence type="ECO:0000256" key="1">
    <source>
        <dbReference type="ARBA" id="ARBA00022801"/>
    </source>
</evidence>
<proteinExistence type="predicted"/>
<evidence type="ECO:0000313" key="3">
    <source>
        <dbReference type="Proteomes" id="UP001212841"/>
    </source>
</evidence>
<dbReference type="InterPro" id="IPR051620">
    <property type="entry name" value="ORF904-like_C"/>
</dbReference>
<gene>
    <name evidence="2" type="ORF">HK097_003000</name>
</gene>
<accession>A0AAD5S450</accession>
<name>A0AAD5S450_9FUNG</name>
<dbReference type="PANTHER" id="PTHR35372">
    <property type="entry name" value="ATP BINDING PROTEIN-RELATED"/>
    <property type="match status" value="1"/>
</dbReference>
<reference evidence="2" key="1">
    <citation type="submission" date="2020-05" db="EMBL/GenBank/DDBJ databases">
        <title>Phylogenomic resolution of chytrid fungi.</title>
        <authorList>
            <person name="Stajich J.E."/>
            <person name="Amses K."/>
            <person name="Simmons R."/>
            <person name="Seto K."/>
            <person name="Myers J."/>
            <person name="Bonds A."/>
            <person name="Quandt C.A."/>
            <person name="Barry K."/>
            <person name="Liu P."/>
            <person name="Grigoriev I."/>
            <person name="Longcore J.E."/>
            <person name="James T.Y."/>
        </authorList>
    </citation>
    <scope>NUCLEOTIDE SEQUENCE</scope>
    <source>
        <strain evidence="2">JEL0318</strain>
    </source>
</reference>
<dbReference type="EMBL" id="JADGJD010001687">
    <property type="protein sequence ID" value="KAJ3038921.1"/>
    <property type="molecule type" value="Genomic_DNA"/>
</dbReference>
<organism evidence="2 3">
    <name type="scientific">Rhizophlyctis rosea</name>
    <dbReference type="NCBI Taxonomy" id="64517"/>
    <lineage>
        <taxon>Eukaryota</taxon>
        <taxon>Fungi</taxon>
        <taxon>Fungi incertae sedis</taxon>
        <taxon>Chytridiomycota</taxon>
        <taxon>Chytridiomycota incertae sedis</taxon>
        <taxon>Chytridiomycetes</taxon>
        <taxon>Rhizophlyctidales</taxon>
        <taxon>Rhizophlyctidaceae</taxon>
        <taxon>Rhizophlyctis</taxon>
    </lineage>
</organism>
<keyword evidence="3" id="KW-1185">Reference proteome</keyword>
<evidence type="ECO:0008006" key="4">
    <source>
        <dbReference type="Google" id="ProtNLM"/>
    </source>
</evidence>
<evidence type="ECO:0000313" key="2">
    <source>
        <dbReference type="EMBL" id="KAJ3038921.1"/>
    </source>
</evidence>
<keyword evidence="1" id="KW-0378">Hydrolase</keyword>
<dbReference type="AlphaFoldDB" id="A0AAD5S450"/>
<sequence>MFMKYGKRMWKKLGKMEKDDEQYDDVAYQAKLAETCARMLSNHSSKTNVIKETDPLIRNYNYGNKMNANSKLIAFNNGYVFDMTPSPKSPQGIVGIRLTRKEDLVTLTTGYPYDSSIQPSKELIDFLRRIYPEDETFEYVISMDAQQLCGEGEHRLLCHHHTGEGANGKSAKAHLLMETLGNYAVAKGPIFYEKKKDTRNANNAQPSILNLPGVRQMHIQETSKGFIFNTAHHKDHSGGKKMMGRPLWQNEDIEFAPQFHVHMWNNSLVILDDMDRGVRRRHVAISYESHFVDTKEEVAIERKNGHKHVYVKMTEGDFNRKVQQEWKQQYMALLMSRFSHAFLKPSQNIVESTEKLFQRNDPVGTFVGYFYRLEDYDPKNPDHQKDDRFLLAFTDVWKYWKMDNPQKTQRDAWMDEIAARVKKVFNIEMISGSEVQKIKKSNGDGTGDNRRGLRHFWFGLGFSREDTFSL</sequence>
<dbReference type="GO" id="GO:0016787">
    <property type="term" value="F:hydrolase activity"/>
    <property type="evidence" value="ECO:0007669"/>
    <property type="project" value="UniProtKB-KW"/>
</dbReference>
<protein>
    <recommendedName>
        <fullName evidence="4">Bacteriophage/plasmid primase P4 C-terminal domain-containing protein</fullName>
    </recommendedName>
</protein>
<dbReference type="PANTHER" id="PTHR35372:SF2">
    <property type="entry name" value="SF3 HELICASE DOMAIN-CONTAINING PROTEIN"/>
    <property type="match status" value="1"/>
</dbReference>
<dbReference type="Proteomes" id="UP001212841">
    <property type="component" value="Unassembled WGS sequence"/>
</dbReference>
<comment type="caution">
    <text evidence="2">The sequence shown here is derived from an EMBL/GenBank/DDBJ whole genome shotgun (WGS) entry which is preliminary data.</text>
</comment>